<proteinExistence type="predicted"/>
<protein>
    <submittedName>
        <fullName evidence="1">Uncharacterized protein</fullName>
    </submittedName>
</protein>
<accession>A0A7D9K9E9</accession>
<name>A0A7D9K9E9_PARCT</name>
<dbReference type="OrthoDB" id="5989873at2759"/>
<reference evidence="1" key="1">
    <citation type="submission" date="2020-04" db="EMBL/GenBank/DDBJ databases">
        <authorList>
            <person name="Alioto T."/>
            <person name="Alioto T."/>
            <person name="Gomez Garrido J."/>
        </authorList>
    </citation>
    <scope>NUCLEOTIDE SEQUENCE</scope>
    <source>
        <strain evidence="1">A484AB</strain>
    </source>
</reference>
<keyword evidence="2" id="KW-1185">Reference proteome</keyword>
<sequence>MASIVTKILSSTVGLLVNKARDSTAAKLKEGDVTNAKIRELVVRELNDVKTKLDGLSRANLLSSYNFVEEGVNLLIVSINQSKLEQKALPLVNETQDDQGETAMPIGAQSEILDEALLSHAMKEVKINSDIKDLKSAKKQFEEARTRATDVFFNEALSTKDRILAVKIRIVSEILEYLESPETAITGCLLFLKKLHGLPTIEETFSVYLNGGMKSLVNKSERVENVQSVMLINRVLFSVCFEIQQ</sequence>
<evidence type="ECO:0000313" key="1">
    <source>
        <dbReference type="EMBL" id="CAB4041624.1"/>
    </source>
</evidence>
<dbReference type="EMBL" id="CACRXK020028621">
    <property type="protein sequence ID" value="CAB4041624.1"/>
    <property type="molecule type" value="Genomic_DNA"/>
</dbReference>
<evidence type="ECO:0000313" key="2">
    <source>
        <dbReference type="Proteomes" id="UP001152795"/>
    </source>
</evidence>
<comment type="caution">
    <text evidence="1">The sequence shown here is derived from an EMBL/GenBank/DDBJ whole genome shotgun (WGS) entry which is preliminary data.</text>
</comment>
<dbReference type="AlphaFoldDB" id="A0A7D9K9E9"/>
<organism evidence="1 2">
    <name type="scientific">Paramuricea clavata</name>
    <name type="common">Red gorgonian</name>
    <name type="synonym">Violescent sea-whip</name>
    <dbReference type="NCBI Taxonomy" id="317549"/>
    <lineage>
        <taxon>Eukaryota</taxon>
        <taxon>Metazoa</taxon>
        <taxon>Cnidaria</taxon>
        <taxon>Anthozoa</taxon>
        <taxon>Octocorallia</taxon>
        <taxon>Malacalcyonacea</taxon>
        <taxon>Plexauridae</taxon>
        <taxon>Paramuricea</taxon>
    </lineage>
</organism>
<gene>
    <name evidence="1" type="ORF">PACLA_8A042034</name>
</gene>
<dbReference type="Proteomes" id="UP001152795">
    <property type="component" value="Unassembled WGS sequence"/>
</dbReference>